<protein>
    <submittedName>
        <fullName evidence="3">XdhC family protein</fullName>
    </submittedName>
</protein>
<dbReference type="Pfam" id="PF13478">
    <property type="entry name" value="XdhC_C"/>
    <property type="match status" value="1"/>
</dbReference>
<evidence type="ECO:0000259" key="2">
    <source>
        <dbReference type="Pfam" id="PF13478"/>
    </source>
</evidence>
<reference evidence="3 4" key="2">
    <citation type="journal article" date="2019" name="Sci. Rep.">
        <title>Insight into the biology of Mycobacterium mucogenicum and Mycobacterium neoaurum clade members.</title>
        <authorList>
            <person name="Behra P.R.K."/>
            <person name="Pettersson B.M.F."/>
            <person name="Ramesh M."/>
            <person name="Dasgupta S."/>
            <person name="Kirsebom L.A."/>
        </authorList>
    </citation>
    <scope>NUCLEOTIDE SEQUENCE [LARGE SCALE GENOMIC DNA]</scope>
    <source>
        <strain evidence="3 4">DSM 44124</strain>
    </source>
</reference>
<reference evidence="3 4" key="1">
    <citation type="journal article" date="2019" name="BMC Evol. Biol.">
        <title>Comparative genomics of Mycobacterium mucogenicum and Mycobacterium neoaurum clade members emphasizing tRNA and non-coding RNA.</title>
        <authorList>
            <person name="Behra P.R.K."/>
            <person name="Pettersson B.M.F."/>
            <person name="Das S."/>
            <person name="Dasgupta S."/>
            <person name="Kirsebom L.A."/>
        </authorList>
    </citation>
    <scope>NUCLEOTIDE SEQUENCE [LARGE SCALE GENOMIC DNA]</scope>
    <source>
        <strain evidence="3 4">DSM 44124</strain>
    </source>
</reference>
<accession>A0A8E4R5H2</accession>
<dbReference type="InterPro" id="IPR003777">
    <property type="entry name" value="XdhC_CoxI"/>
</dbReference>
<dbReference type="InterPro" id="IPR052698">
    <property type="entry name" value="MoCofactor_Util/Proc"/>
</dbReference>
<dbReference type="PANTHER" id="PTHR30388:SF4">
    <property type="entry name" value="MOLYBDENUM COFACTOR INSERTION CHAPERONE PAOD"/>
    <property type="match status" value="1"/>
</dbReference>
<evidence type="ECO:0000259" key="1">
    <source>
        <dbReference type="Pfam" id="PF02625"/>
    </source>
</evidence>
<name>A0A8E4R5H2_MYCMU</name>
<sequence>MSAWNAPIWPTETTSMRNEVVLQWVYDRYQRGEDVLVATVIETFARSPYPVGSMMAFDRHARFEGSVSSGCVEADLYECARAVFEDHRGTLAGIGCQVVEFDSGRPEGDLLESSGPCHGTLRIAFHPVTPLHFPEFGTLVAAVRGGRPAWTFLNLQTGHTSLTRLDDSPSFRAHHEPPPRMLIFGSSDIATGLAALALRVNYAVTVCDPRSAFLSAERFGPGVALVRDWPDRYLRQERTDGRVDAETAIVDLSHDDRFSIPVLAEALDSRRWSAGAQPRFVGALGSKSRSVRKRQALCQQGLRSDDVNRLQAPIGLDLGGRDAADIALSILAQVVATAKGGSGLPLAGCAIAREPRRS</sequence>
<proteinExistence type="predicted"/>
<keyword evidence="4" id="KW-1185">Reference proteome</keyword>
<feature type="domain" description="XdhC Rossmann" evidence="2">
    <location>
        <begin position="181"/>
        <end position="334"/>
    </location>
</feature>
<feature type="domain" description="XdhC- CoxI" evidence="1">
    <location>
        <begin position="30"/>
        <end position="90"/>
    </location>
</feature>
<dbReference type="KEGG" id="mmuc:C1S78_021635"/>
<evidence type="ECO:0000313" key="3">
    <source>
        <dbReference type="EMBL" id="QPG68075.1"/>
    </source>
</evidence>
<dbReference type="AlphaFoldDB" id="A0A8E4R5H2"/>
<organism evidence="3 4">
    <name type="scientific">Mycolicibacterium mucogenicum DSM 44124</name>
    <dbReference type="NCBI Taxonomy" id="1226753"/>
    <lineage>
        <taxon>Bacteria</taxon>
        <taxon>Bacillati</taxon>
        <taxon>Actinomycetota</taxon>
        <taxon>Actinomycetes</taxon>
        <taxon>Mycobacteriales</taxon>
        <taxon>Mycobacteriaceae</taxon>
        <taxon>Mycolicibacterium</taxon>
    </lineage>
</organism>
<dbReference type="PANTHER" id="PTHR30388">
    <property type="entry name" value="ALDEHYDE OXIDOREDUCTASE MOLYBDENUM COFACTOR ASSEMBLY PROTEIN"/>
    <property type="match status" value="1"/>
</dbReference>
<dbReference type="Proteomes" id="UP000309231">
    <property type="component" value="Chromosome"/>
</dbReference>
<gene>
    <name evidence="3" type="ORF">C1S78_021635</name>
</gene>
<dbReference type="EMBL" id="CP062008">
    <property type="protein sequence ID" value="QPG68075.1"/>
    <property type="molecule type" value="Genomic_DNA"/>
</dbReference>
<dbReference type="InterPro" id="IPR027051">
    <property type="entry name" value="XdhC_Rossmann_dom"/>
</dbReference>
<dbReference type="Pfam" id="PF02625">
    <property type="entry name" value="XdhC_CoxI"/>
    <property type="match status" value="1"/>
</dbReference>
<dbReference type="Gene3D" id="3.40.50.720">
    <property type="entry name" value="NAD(P)-binding Rossmann-like Domain"/>
    <property type="match status" value="1"/>
</dbReference>
<evidence type="ECO:0000313" key="4">
    <source>
        <dbReference type="Proteomes" id="UP000309231"/>
    </source>
</evidence>